<feature type="compositionally biased region" description="Gly residues" evidence="1">
    <location>
        <begin position="11"/>
        <end position="24"/>
    </location>
</feature>
<dbReference type="Proteomes" id="UP001189429">
    <property type="component" value="Unassembled WGS sequence"/>
</dbReference>
<feature type="compositionally biased region" description="Basic residues" evidence="1">
    <location>
        <begin position="43"/>
        <end position="56"/>
    </location>
</feature>
<reference evidence="2" key="1">
    <citation type="submission" date="2023-10" db="EMBL/GenBank/DDBJ databases">
        <authorList>
            <person name="Chen Y."/>
            <person name="Shah S."/>
            <person name="Dougan E. K."/>
            <person name="Thang M."/>
            <person name="Chan C."/>
        </authorList>
    </citation>
    <scope>NUCLEOTIDE SEQUENCE [LARGE SCALE GENOMIC DNA]</scope>
</reference>
<feature type="compositionally biased region" description="Low complexity" evidence="1">
    <location>
        <begin position="1"/>
        <end position="10"/>
    </location>
</feature>
<name>A0ABN9XGT7_9DINO</name>
<feature type="compositionally biased region" description="Basic residues" evidence="1">
    <location>
        <begin position="82"/>
        <end position="114"/>
    </location>
</feature>
<comment type="caution">
    <text evidence="2">The sequence shown here is derived from an EMBL/GenBank/DDBJ whole genome shotgun (WGS) entry which is preliminary data.</text>
</comment>
<feature type="compositionally biased region" description="Low complexity" evidence="1">
    <location>
        <begin position="140"/>
        <end position="163"/>
    </location>
</feature>
<evidence type="ECO:0000313" key="2">
    <source>
        <dbReference type="EMBL" id="CAK0897217.1"/>
    </source>
</evidence>
<protein>
    <submittedName>
        <fullName evidence="2">Uncharacterized protein</fullName>
    </submittedName>
</protein>
<feature type="compositionally biased region" description="Pro residues" evidence="1">
    <location>
        <begin position="28"/>
        <end position="40"/>
    </location>
</feature>
<dbReference type="EMBL" id="CAUYUJ010020294">
    <property type="protein sequence ID" value="CAK0897217.1"/>
    <property type="molecule type" value="Genomic_DNA"/>
</dbReference>
<feature type="region of interest" description="Disordered" evidence="1">
    <location>
        <begin position="1"/>
        <end position="178"/>
    </location>
</feature>
<evidence type="ECO:0000313" key="3">
    <source>
        <dbReference type="Proteomes" id="UP001189429"/>
    </source>
</evidence>
<accession>A0ABN9XGT7</accession>
<keyword evidence="3" id="KW-1185">Reference proteome</keyword>
<feature type="non-terminal residue" evidence="2">
    <location>
        <position position="189"/>
    </location>
</feature>
<feature type="non-terminal residue" evidence="2">
    <location>
        <position position="1"/>
    </location>
</feature>
<organism evidence="2 3">
    <name type="scientific">Prorocentrum cordatum</name>
    <dbReference type="NCBI Taxonomy" id="2364126"/>
    <lineage>
        <taxon>Eukaryota</taxon>
        <taxon>Sar</taxon>
        <taxon>Alveolata</taxon>
        <taxon>Dinophyceae</taxon>
        <taxon>Prorocentrales</taxon>
        <taxon>Prorocentraceae</taxon>
        <taxon>Prorocentrum</taxon>
    </lineage>
</organism>
<evidence type="ECO:0000256" key="1">
    <source>
        <dbReference type="SAM" id="MobiDB-lite"/>
    </source>
</evidence>
<sequence length="189" mass="19549">PTSASAADGGPWPGKAGGLPGGHGRVPEAPPLPCGRPPGPCLRGRRGAAHTRRRGSTRGATAPGVVGRGARRRSARAAPRPRGPRPRPRRRGRGTLRAARAPRRHGPRGRRGTLRGRGAGGAEQRREASVRSGPRCPLWRSPGPGRPSAASSTAARAGWSRSGTAAGRSSPRRAGVLARPEVQRLPAVL</sequence>
<proteinExistence type="predicted"/>
<gene>
    <name evidence="2" type="ORF">PCOR1329_LOCUS75464</name>
</gene>